<protein>
    <submittedName>
        <fullName evidence="1">Uncharacterized protein</fullName>
    </submittedName>
</protein>
<dbReference type="Proteomes" id="UP000596742">
    <property type="component" value="Unassembled WGS sequence"/>
</dbReference>
<dbReference type="OrthoDB" id="6115853at2759"/>
<gene>
    <name evidence="1" type="ORF">MGAL_10B033303</name>
</gene>
<evidence type="ECO:0000313" key="1">
    <source>
        <dbReference type="EMBL" id="VDI34312.1"/>
    </source>
</evidence>
<sequence>MMRSNGDIDSANLCHDIRSWWQADDTPGIESQERQIMRESLRRRLLSYIDFRMFPPKTMYVNGWPSQLWEALLASIDAKIWLYALCHGSTYNVRAFSSMVGETFFSEVAQNDRRGHGTVSCQEFGQFIGNTIEQVQIRLDPERQFSNHTFDSAGRKRLNGRKREATISTDRNALCKGELGIRWEKARCNQAKLLPTVKMGIE</sequence>
<keyword evidence="2" id="KW-1185">Reference proteome</keyword>
<accession>A0A8B6EGP0</accession>
<name>A0A8B6EGP0_MYTGA</name>
<organism evidence="1 2">
    <name type="scientific">Mytilus galloprovincialis</name>
    <name type="common">Mediterranean mussel</name>
    <dbReference type="NCBI Taxonomy" id="29158"/>
    <lineage>
        <taxon>Eukaryota</taxon>
        <taxon>Metazoa</taxon>
        <taxon>Spiralia</taxon>
        <taxon>Lophotrochozoa</taxon>
        <taxon>Mollusca</taxon>
        <taxon>Bivalvia</taxon>
        <taxon>Autobranchia</taxon>
        <taxon>Pteriomorphia</taxon>
        <taxon>Mytilida</taxon>
        <taxon>Mytiloidea</taxon>
        <taxon>Mytilidae</taxon>
        <taxon>Mytilinae</taxon>
        <taxon>Mytilus</taxon>
    </lineage>
</organism>
<reference evidence="1" key="1">
    <citation type="submission" date="2018-11" db="EMBL/GenBank/DDBJ databases">
        <authorList>
            <person name="Alioto T."/>
            <person name="Alioto T."/>
        </authorList>
    </citation>
    <scope>NUCLEOTIDE SEQUENCE</scope>
</reference>
<dbReference type="AlphaFoldDB" id="A0A8B6EGP0"/>
<dbReference type="EMBL" id="UYJE01005141">
    <property type="protein sequence ID" value="VDI34312.1"/>
    <property type="molecule type" value="Genomic_DNA"/>
</dbReference>
<proteinExistence type="predicted"/>
<comment type="caution">
    <text evidence="1">The sequence shown here is derived from an EMBL/GenBank/DDBJ whole genome shotgun (WGS) entry which is preliminary data.</text>
</comment>
<evidence type="ECO:0000313" key="2">
    <source>
        <dbReference type="Proteomes" id="UP000596742"/>
    </source>
</evidence>